<dbReference type="EMBL" id="BTSX01000003">
    <property type="protein sequence ID" value="GMS91008.1"/>
    <property type="molecule type" value="Genomic_DNA"/>
</dbReference>
<dbReference type="Proteomes" id="UP001432027">
    <property type="component" value="Unassembled WGS sequence"/>
</dbReference>
<name>A0AAV5T6X4_9BILA</name>
<feature type="non-terminal residue" evidence="1">
    <location>
        <position position="1"/>
    </location>
</feature>
<reference evidence="1" key="1">
    <citation type="submission" date="2023-10" db="EMBL/GenBank/DDBJ databases">
        <title>Genome assembly of Pristionchus species.</title>
        <authorList>
            <person name="Yoshida K."/>
            <person name="Sommer R.J."/>
        </authorList>
    </citation>
    <scope>NUCLEOTIDE SEQUENCE</scope>
    <source>
        <strain evidence="1">RS0144</strain>
    </source>
</reference>
<evidence type="ECO:0000313" key="1">
    <source>
        <dbReference type="EMBL" id="GMS91008.1"/>
    </source>
</evidence>
<protein>
    <submittedName>
        <fullName evidence="1">Uncharacterized protein</fullName>
    </submittedName>
</protein>
<sequence length="157" mass="17522">ALESSGILRVVSPTIVPAQLLQNSDVSLGEECGPGKANVMCVHENMLSEHIRVARVIVLSSDISADFPIDNEEGSTLSILEVRIQLTHLSVIEWNGESVLRFLMQSLSSLCIFLVLLLHFISLILLSSLLFYFLFLFFVLLLIRRTHGCIILFILLI</sequence>
<dbReference type="AlphaFoldDB" id="A0AAV5T6X4"/>
<keyword evidence="2" id="KW-1185">Reference proteome</keyword>
<evidence type="ECO:0000313" key="2">
    <source>
        <dbReference type="Proteomes" id="UP001432027"/>
    </source>
</evidence>
<comment type="caution">
    <text evidence="1">The sequence shown here is derived from an EMBL/GenBank/DDBJ whole genome shotgun (WGS) entry which is preliminary data.</text>
</comment>
<accession>A0AAV5T6X4</accession>
<feature type="non-terminal residue" evidence="1">
    <location>
        <position position="157"/>
    </location>
</feature>
<organism evidence="1 2">
    <name type="scientific">Pristionchus entomophagus</name>
    <dbReference type="NCBI Taxonomy" id="358040"/>
    <lineage>
        <taxon>Eukaryota</taxon>
        <taxon>Metazoa</taxon>
        <taxon>Ecdysozoa</taxon>
        <taxon>Nematoda</taxon>
        <taxon>Chromadorea</taxon>
        <taxon>Rhabditida</taxon>
        <taxon>Rhabditina</taxon>
        <taxon>Diplogasteromorpha</taxon>
        <taxon>Diplogasteroidea</taxon>
        <taxon>Neodiplogasteridae</taxon>
        <taxon>Pristionchus</taxon>
    </lineage>
</organism>
<proteinExistence type="predicted"/>
<gene>
    <name evidence="1" type="ORF">PENTCL1PPCAC_13183</name>
</gene>